<dbReference type="EMBL" id="CP060007">
    <property type="protein sequence ID" value="QNA44307.1"/>
    <property type="molecule type" value="Genomic_DNA"/>
</dbReference>
<evidence type="ECO:0000313" key="3">
    <source>
        <dbReference type="Proteomes" id="UP000515344"/>
    </source>
</evidence>
<dbReference type="AlphaFoldDB" id="A0A7G5XFQ4"/>
<evidence type="ECO:0000259" key="1">
    <source>
        <dbReference type="Pfam" id="PF11074"/>
    </source>
</evidence>
<reference evidence="3" key="1">
    <citation type="submission" date="2020-08" db="EMBL/GenBank/DDBJ databases">
        <title>Lacibacter sp. S13-6-6 genome sequencing.</title>
        <authorList>
            <person name="Jin L."/>
        </authorList>
    </citation>
    <scope>NUCLEOTIDE SEQUENCE [LARGE SCALE GENOMIC DNA]</scope>
    <source>
        <strain evidence="3">S13-6-6</strain>
    </source>
</reference>
<dbReference type="RefSeq" id="WP_182802569.1">
    <property type="nucleotide sequence ID" value="NZ_CP060007.1"/>
</dbReference>
<evidence type="ECO:0000313" key="2">
    <source>
        <dbReference type="EMBL" id="QNA44307.1"/>
    </source>
</evidence>
<dbReference type="InterPro" id="IPR021301">
    <property type="entry name" value="DUF2779"/>
</dbReference>
<proteinExistence type="predicted"/>
<accession>A0A7G5XFQ4</accession>
<name>A0A7G5XFQ4_9BACT</name>
<feature type="domain" description="DUF2779" evidence="1">
    <location>
        <begin position="302"/>
        <end position="427"/>
    </location>
</feature>
<dbReference type="Proteomes" id="UP000515344">
    <property type="component" value="Chromosome"/>
</dbReference>
<sequence length="496" mass="57792">MHLPESKRHLLSKSTCMMGIQCPKRLWYYRKRPDLRPEISAAQQMVFQKGTDVGQLAQQLFPEGKDATPIDSYHYAESIRQTYEWIEAGEKIIYEATFQYDRVMAAIDILVCKKGKWTAYEVKSTTEVKDQHIKDAALQYYVISNAGLTLSDIYIVHLNTEYVRQGELDVTQLFNTVSIKKEVLALQNEVENWIAENKRVLELKVEPSKDIGTHCFDPYECEYMEHCWSHVPEVSVFNLSRMKAMKKFELYYQGILEFHQLPNGYRLTSSQRLQVETYLKDYIQIETNELRNWVQQLKYPLVFMDFETFMPAVPLYNNSQPYQHVPFQFSVHVQEVPDTQLKHYEFLGKPEADPRKEFINQLIAATKGKGHIVVYNKAFESSRLKELQDLFPEHKTDIDKMLKRIIDLMEPFQKKWYYSPSMNGSYSIKSVLPALVPELSYKELEIGEGGSAMAAYEGLLNIDGAAEKKRIRESLLEYCKLDTLAMVKILEKLAEV</sequence>
<protein>
    <submittedName>
        <fullName evidence="2">DUF2779 domain-containing protein</fullName>
    </submittedName>
</protein>
<dbReference type="InterPro" id="IPR011604">
    <property type="entry name" value="PDDEXK-like_dom_sf"/>
</dbReference>
<dbReference type="Pfam" id="PF11074">
    <property type="entry name" value="DUF2779"/>
    <property type="match status" value="1"/>
</dbReference>
<dbReference type="KEGG" id="lacs:H4075_19930"/>
<dbReference type="InterPro" id="IPR012337">
    <property type="entry name" value="RNaseH-like_sf"/>
</dbReference>
<gene>
    <name evidence="2" type="ORF">H4075_19930</name>
</gene>
<keyword evidence="3" id="KW-1185">Reference proteome</keyword>
<dbReference type="Gene3D" id="3.90.320.10">
    <property type="match status" value="1"/>
</dbReference>
<organism evidence="2 3">
    <name type="scientific">Lacibacter sediminis</name>
    <dbReference type="NCBI Taxonomy" id="2760713"/>
    <lineage>
        <taxon>Bacteria</taxon>
        <taxon>Pseudomonadati</taxon>
        <taxon>Bacteroidota</taxon>
        <taxon>Chitinophagia</taxon>
        <taxon>Chitinophagales</taxon>
        <taxon>Chitinophagaceae</taxon>
        <taxon>Lacibacter</taxon>
    </lineage>
</organism>
<dbReference type="SUPFAM" id="SSF53098">
    <property type="entry name" value="Ribonuclease H-like"/>
    <property type="match status" value="1"/>
</dbReference>